<dbReference type="Proteomes" id="UP000481043">
    <property type="component" value="Unassembled WGS sequence"/>
</dbReference>
<dbReference type="Pfam" id="PF15594">
    <property type="entry name" value="Imm50"/>
    <property type="match status" value="1"/>
</dbReference>
<proteinExistence type="predicted"/>
<protein>
    <recommendedName>
        <fullName evidence="3">Immunity protein 50</fullName>
    </recommendedName>
</protein>
<keyword evidence="2" id="KW-1185">Reference proteome</keyword>
<gene>
    <name evidence="1" type="ORF">G4D63_16780</name>
</gene>
<accession>A0A6M0QAH9</accession>
<dbReference type="InterPro" id="IPR028957">
    <property type="entry name" value="Imm50"/>
</dbReference>
<evidence type="ECO:0008006" key="3">
    <source>
        <dbReference type="Google" id="ProtNLM"/>
    </source>
</evidence>
<dbReference type="RefSeq" id="WP_163180897.1">
    <property type="nucleotide sequence ID" value="NZ_JAAIWM010000007.1"/>
</dbReference>
<evidence type="ECO:0000313" key="2">
    <source>
        <dbReference type="Proteomes" id="UP000481043"/>
    </source>
</evidence>
<evidence type="ECO:0000313" key="1">
    <source>
        <dbReference type="EMBL" id="NEY73391.1"/>
    </source>
</evidence>
<sequence>MWNDYFSDDKFISMIYTNVPPLKNLRIEKIEISREGNRITIGFDLPTFPDNPPKKWLERGYSTVFIELDFFDIKEVSLKSIENTYRGDIEIKKDVETDIFIVKVIGTVETLIKAGVGIIQSVKGY</sequence>
<name>A0A6M0QAH9_9BACI</name>
<reference evidence="1 2" key="1">
    <citation type="submission" date="2020-02" db="EMBL/GenBank/DDBJ databases">
        <title>Bacillus aquiflavi sp. nov., isolated from yellow water of strong flavor Chinese baijiu in Yibin region of China.</title>
        <authorList>
            <person name="Xie J."/>
        </authorList>
    </citation>
    <scope>NUCLEOTIDE SEQUENCE [LARGE SCALE GENOMIC DNA]</scope>
    <source>
        <strain evidence="1 2">SA4</strain>
    </source>
</reference>
<dbReference type="AlphaFoldDB" id="A0A6M0QAH9"/>
<organism evidence="1 2">
    <name type="scientific">Bacillus mesophilus</name>
    <dbReference type="NCBI Taxonomy" id="1808955"/>
    <lineage>
        <taxon>Bacteria</taxon>
        <taxon>Bacillati</taxon>
        <taxon>Bacillota</taxon>
        <taxon>Bacilli</taxon>
        <taxon>Bacillales</taxon>
        <taxon>Bacillaceae</taxon>
        <taxon>Bacillus</taxon>
    </lineage>
</organism>
<dbReference type="EMBL" id="JAAIWM010000007">
    <property type="protein sequence ID" value="NEY73391.1"/>
    <property type="molecule type" value="Genomic_DNA"/>
</dbReference>
<comment type="caution">
    <text evidence="1">The sequence shown here is derived from an EMBL/GenBank/DDBJ whole genome shotgun (WGS) entry which is preliminary data.</text>
</comment>